<dbReference type="GO" id="GO:0008270">
    <property type="term" value="F:zinc ion binding"/>
    <property type="evidence" value="ECO:0007669"/>
    <property type="project" value="UniProtKB-KW"/>
</dbReference>
<keyword evidence="5" id="KW-0804">Transcription</keyword>
<dbReference type="InterPro" id="IPR058054">
    <property type="entry name" value="Znf_MS1-like"/>
</dbReference>
<evidence type="ECO:0000256" key="5">
    <source>
        <dbReference type="ARBA" id="ARBA00023163"/>
    </source>
</evidence>
<sequence length="716" mass="79956">MTVHGRPLKRAKLRVTADLCDFLSFPAGGGVEFFRGPFRENVRAFLSRRARIAPPPRAASATATAAESERLVTWRIAFRVGKMDGGFAQDAAAAVELDVVEEDVARSSKIYCEHCRVTGWSGHPVCRTRYHFIIRNNNNLLRPTCKYCGLTEDLFSTRCSSCKHEISSDVLGDGEYFQLDNPGHLLHGVVHANGYGHLLRINGREGGSKILTGCELMSFWDRLCKLLCVRKITVMDVSKKFSMPYRLLHAVAAGHSWYGEWGYQFGSGSFGTTVEDYQKAVDALSTVPLSPFFSHTRAPRSRLQNTIAFYQSLSNRPLVTVRDLFCCVAELLRYALEQKPSEAKKKRFDMREEIMCRWPKEDVGRGFEAMVKVLRASDQSLWVGLRALKGTLSRSVDPPELLDFILKSLAGRLTDDGMVVAARCNAETNSIEYRLEAITKGSSLAQNPLRPSVEHLIRDLKFLFDALVNPETMHCYNPRATYESARSSALKLLDCKQCIKHYDSAVDFVPPHPSTLRIWCHVVIADQSNNHSSPPAELLVLPSTATVADLKAKATKAFSETYLIFKTFRAEQLLDFKSADEAMTLELLLGSCSSVRVVGRCVGMRERRLGPFRAERGVEKWTVDCECGAKDDDGERMLTCDACGVWKHTRCCGISDFEDAPKKFICRLCILHCSSKLRKKGKREWKSSASLYGKCKREAAFGISAGKTCGRSALVG</sequence>
<name>A0A199V3L2_ANACO</name>
<dbReference type="InterPro" id="IPR001965">
    <property type="entry name" value="Znf_PHD"/>
</dbReference>
<keyword evidence="4" id="KW-0805">Transcription regulation</keyword>
<comment type="caution">
    <text evidence="7">The sequence shown here is derived from an EMBL/GenBank/DDBJ whole genome shotgun (WGS) entry which is preliminary data.</text>
</comment>
<dbReference type="Pfam" id="PF25565">
    <property type="entry name" value="Ubiquitin_At1g33420"/>
    <property type="match status" value="1"/>
</dbReference>
<dbReference type="AlphaFoldDB" id="A0A199V3L2"/>
<dbReference type="InterPro" id="IPR020549">
    <property type="entry name" value="YbeY_CS"/>
</dbReference>
<evidence type="ECO:0000256" key="4">
    <source>
        <dbReference type="ARBA" id="ARBA00023015"/>
    </source>
</evidence>
<dbReference type="Gene3D" id="3.30.40.10">
    <property type="entry name" value="Zinc/RING finger domain, C3HC4 (zinc finger)"/>
    <property type="match status" value="1"/>
</dbReference>
<dbReference type="InterPro" id="IPR019787">
    <property type="entry name" value="Znf_PHD-finger"/>
</dbReference>
<evidence type="ECO:0000259" key="6">
    <source>
        <dbReference type="SMART" id="SM00249"/>
    </source>
</evidence>
<dbReference type="PANTHER" id="PTHR46201">
    <property type="entry name" value="PHD FINGER PROTEIN MALE MEIOCYTE DEATH 1-RELATED"/>
    <property type="match status" value="1"/>
</dbReference>
<keyword evidence="3" id="KW-0862">Zinc</keyword>
<evidence type="ECO:0000313" key="8">
    <source>
        <dbReference type="Proteomes" id="UP000092600"/>
    </source>
</evidence>
<proteinExistence type="predicted"/>
<keyword evidence="1" id="KW-0479">Metal-binding</keyword>
<evidence type="ECO:0000256" key="1">
    <source>
        <dbReference type="ARBA" id="ARBA00022723"/>
    </source>
</evidence>
<evidence type="ECO:0000256" key="2">
    <source>
        <dbReference type="ARBA" id="ARBA00022771"/>
    </source>
</evidence>
<feature type="domain" description="Zinc finger PHD-type" evidence="6">
    <location>
        <begin position="624"/>
        <end position="670"/>
    </location>
</feature>
<dbReference type="InterPro" id="IPR011011">
    <property type="entry name" value="Znf_FYVE_PHD"/>
</dbReference>
<dbReference type="InterPro" id="IPR059080">
    <property type="entry name" value="WHD_PTC1"/>
</dbReference>
<dbReference type="Pfam" id="PF25874">
    <property type="entry name" value="WHD_plant_repro"/>
    <property type="match status" value="1"/>
</dbReference>
<accession>A0A199V3L2</accession>
<dbReference type="CDD" id="cd15556">
    <property type="entry name" value="PHD_MMD1_like"/>
    <property type="match status" value="1"/>
</dbReference>
<organism evidence="7 8">
    <name type="scientific">Ananas comosus</name>
    <name type="common">Pineapple</name>
    <name type="synonym">Ananas ananas</name>
    <dbReference type="NCBI Taxonomy" id="4615"/>
    <lineage>
        <taxon>Eukaryota</taxon>
        <taxon>Viridiplantae</taxon>
        <taxon>Streptophyta</taxon>
        <taxon>Embryophyta</taxon>
        <taxon>Tracheophyta</taxon>
        <taxon>Spermatophyta</taxon>
        <taxon>Magnoliopsida</taxon>
        <taxon>Liliopsida</taxon>
        <taxon>Poales</taxon>
        <taxon>Bromeliaceae</taxon>
        <taxon>Bromelioideae</taxon>
        <taxon>Ananas</taxon>
    </lineage>
</organism>
<reference evidence="7 8" key="1">
    <citation type="journal article" date="2016" name="DNA Res.">
        <title>The draft genome of MD-2 pineapple using hybrid error correction of long reads.</title>
        <authorList>
            <person name="Redwan R.M."/>
            <person name="Saidin A."/>
            <person name="Kumar S.V."/>
        </authorList>
    </citation>
    <scope>NUCLEOTIDE SEQUENCE [LARGE SCALE GENOMIC DNA]</scope>
    <source>
        <strain evidence="8">cv. MD2</strain>
        <tissue evidence="7">Leaf</tissue>
    </source>
</reference>
<dbReference type="SUPFAM" id="SSF57903">
    <property type="entry name" value="FYVE/PHD zinc finger"/>
    <property type="match status" value="1"/>
</dbReference>
<gene>
    <name evidence="7" type="ORF">ACMD2_10579</name>
</gene>
<dbReference type="PANTHER" id="PTHR46201:SF5">
    <property type="entry name" value="OS11G0234200 PROTEIN"/>
    <property type="match status" value="1"/>
</dbReference>
<dbReference type="PROSITE" id="PS01306">
    <property type="entry name" value="UPF0054"/>
    <property type="match status" value="1"/>
</dbReference>
<dbReference type="Proteomes" id="UP000092600">
    <property type="component" value="Unassembled WGS sequence"/>
</dbReference>
<dbReference type="InterPro" id="IPR057765">
    <property type="entry name" value="MS1-like_ubiquitin"/>
</dbReference>
<dbReference type="STRING" id="4615.A0A199V3L2"/>
<keyword evidence="2" id="KW-0863">Zinc-finger</keyword>
<dbReference type="SMART" id="SM00249">
    <property type="entry name" value="PHD"/>
    <property type="match status" value="1"/>
</dbReference>
<evidence type="ECO:0000313" key="7">
    <source>
        <dbReference type="EMBL" id="OAY71654.1"/>
    </source>
</evidence>
<protein>
    <submittedName>
        <fullName evidence="7">PHD finger protein</fullName>
    </submittedName>
</protein>
<dbReference type="EMBL" id="LSRQ01003366">
    <property type="protein sequence ID" value="OAY71654.1"/>
    <property type="molecule type" value="Genomic_DNA"/>
</dbReference>
<evidence type="ECO:0000256" key="3">
    <source>
        <dbReference type="ARBA" id="ARBA00022833"/>
    </source>
</evidence>
<dbReference type="Pfam" id="PF00628">
    <property type="entry name" value="PHD"/>
    <property type="match status" value="1"/>
</dbReference>
<dbReference type="InterPro" id="IPR013083">
    <property type="entry name" value="Znf_RING/FYVE/PHD"/>
</dbReference>